<accession>A0A8S5T2S4</accession>
<dbReference type="EMBL" id="BK032735">
    <property type="protein sequence ID" value="DAF57621.1"/>
    <property type="molecule type" value="Genomic_DNA"/>
</dbReference>
<name>A0A8S5T2S4_9CAUD</name>
<sequence length="43" mass="4914">MIGTLSAPCEHCQERHTLCHSTCGKYLAYRAKMDDISKQRMQA</sequence>
<organism evidence="1">
    <name type="scientific">Siphoviridae sp. ctM6i4</name>
    <dbReference type="NCBI Taxonomy" id="2827852"/>
    <lineage>
        <taxon>Viruses</taxon>
        <taxon>Duplodnaviria</taxon>
        <taxon>Heunggongvirae</taxon>
        <taxon>Uroviricota</taxon>
        <taxon>Caudoviricetes</taxon>
    </lineage>
</organism>
<evidence type="ECO:0000313" key="1">
    <source>
        <dbReference type="EMBL" id="DAF57621.1"/>
    </source>
</evidence>
<proteinExistence type="predicted"/>
<reference evidence="1" key="1">
    <citation type="journal article" date="2021" name="Proc. Natl. Acad. Sci. U.S.A.">
        <title>A Catalog of Tens of Thousands of Viruses from Human Metagenomes Reveals Hidden Associations with Chronic Diseases.</title>
        <authorList>
            <person name="Tisza M.J."/>
            <person name="Buck C.B."/>
        </authorList>
    </citation>
    <scope>NUCLEOTIDE SEQUENCE</scope>
    <source>
        <strain evidence="1">CtM6i4</strain>
    </source>
</reference>
<protein>
    <submittedName>
        <fullName evidence="1">Uncharacterized protein</fullName>
    </submittedName>
</protein>